<keyword evidence="6 15" id="KW-0812">Transmembrane</keyword>
<dbReference type="PANTHER" id="PTHR22763:SF162">
    <property type="entry name" value="TRANSMEMBRANE E3 UBIQUITIN-PROTEIN LIGASE 1"/>
    <property type="match status" value="1"/>
</dbReference>
<dbReference type="InterPro" id="IPR021319">
    <property type="entry name" value="DUF2921"/>
</dbReference>
<dbReference type="GO" id="GO:0008270">
    <property type="term" value="F:zinc ion binding"/>
    <property type="evidence" value="ECO:0007669"/>
    <property type="project" value="UniProtKB-KW"/>
</dbReference>
<comment type="catalytic activity">
    <reaction evidence="1">
        <text>S-ubiquitinyl-[E2 ubiquitin-conjugating enzyme]-L-cysteine + [acceptor protein]-L-lysine = [E2 ubiquitin-conjugating enzyme]-L-cysteine + N(6)-ubiquitinyl-[acceptor protein]-L-lysine.</text>
        <dbReference type="EC" id="2.3.2.27"/>
    </reaction>
</comment>
<feature type="transmembrane region" description="Helical" evidence="15">
    <location>
        <begin position="489"/>
        <end position="513"/>
    </location>
</feature>
<dbReference type="InterPro" id="IPR013083">
    <property type="entry name" value="Znf_RING/FYVE/PHD"/>
</dbReference>
<dbReference type="STRING" id="45607.A0A2T0FJM0"/>
<keyword evidence="9 14" id="KW-0863">Zinc-finger</keyword>
<proteinExistence type="predicted"/>
<keyword evidence="13 15" id="KW-0472">Membrane</keyword>
<dbReference type="Proteomes" id="UP000238350">
    <property type="component" value="Unassembled WGS sequence"/>
</dbReference>
<evidence type="ECO:0000259" key="17">
    <source>
        <dbReference type="PROSITE" id="PS50089"/>
    </source>
</evidence>
<feature type="signal peptide" evidence="16">
    <location>
        <begin position="1"/>
        <end position="21"/>
    </location>
</feature>
<organism evidence="18 19">
    <name type="scientific">Wickerhamiella sorbophila</name>
    <dbReference type="NCBI Taxonomy" id="45607"/>
    <lineage>
        <taxon>Eukaryota</taxon>
        <taxon>Fungi</taxon>
        <taxon>Dikarya</taxon>
        <taxon>Ascomycota</taxon>
        <taxon>Saccharomycotina</taxon>
        <taxon>Dipodascomycetes</taxon>
        <taxon>Dipodascales</taxon>
        <taxon>Trichomonascaceae</taxon>
        <taxon>Wickerhamiella</taxon>
    </lineage>
</organism>
<evidence type="ECO:0000256" key="4">
    <source>
        <dbReference type="ARBA" id="ARBA00012483"/>
    </source>
</evidence>
<dbReference type="SMART" id="SM00184">
    <property type="entry name" value="RING"/>
    <property type="match status" value="1"/>
</dbReference>
<dbReference type="PROSITE" id="PS50089">
    <property type="entry name" value="ZF_RING_2"/>
    <property type="match status" value="1"/>
</dbReference>
<dbReference type="Pfam" id="PF11145">
    <property type="entry name" value="DUF2921"/>
    <property type="match status" value="1"/>
</dbReference>
<sequence length="665" mass="74328">MADRSALLIFVVLCLLIASSSGPRSLTTNERVQLHSFIEWRENELDVVKQTSPSSALADVNLTNIAPAAPPPEIQAQVDEIWHSGDHNISAFYGNVDSILYGTLYHARSVAPHKMPVSTLFSGLVDPADPKKLQELSDFRLTISHIPGDTWVTASLVSDSHFTTALRGVYLEHGRLFLTTDSLKLSGSNGIPWLLPKTSEDELKKAYNATLWHSKQATKELVVLERIEDLEAAANRAGLCELMFFGHTKESLLSQSDLDDIEEELRNPQGRPIKKATPLKIEGMLYSPDCGIAFNLSSSGEPTVTFAQRSRLYAVVLLFSLIGVAALLGLQMNATRTPSMVTRVSLWSIAISSLVDGQVCIWALLISLGSDVAFTFIAVSFVAFALTGIFEIRYIEMIYKAQLTEWAATARVDGLPETETPQMPEDREVASRVSSRFYLVSMVFFAVSVLSLEWSNGLRWFYERVVLLVIYSNWIPQIILNVRKGSQTVLLPAFVVCTALLRLVPVEYFLLYSKNLGHHHYAPNLGWFLMGWQWIQVLLLISQHFFGPRFFLPAHMVQPVYDYHPILTTDIEHGLNTEEPPVTEEGPVLEPEENGVVKHVSCAICMNHVDLIICEEGSPPGPAALVARRKYMVTPCRHIYHTECLEEWMQSQLQCPICRNPLPPI</sequence>
<evidence type="ECO:0000256" key="1">
    <source>
        <dbReference type="ARBA" id="ARBA00000900"/>
    </source>
</evidence>
<comment type="pathway">
    <text evidence="3">Protein modification; protein ubiquitination.</text>
</comment>
<evidence type="ECO:0000256" key="8">
    <source>
        <dbReference type="ARBA" id="ARBA00022729"/>
    </source>
</evidence>
<evidence type="ECO:0000256" key="11">
    <source>
        <dbReference type="ARBA" id="ARBA00022833"/>
    </source>
</evidence>
<evidence type="ECO:0000256" key="9">
    <source>
        <dbReference type="ARBA" id="ARBA00022771"/>
    </source>
</evidence>
<dbReference type="Gene3D" id="3.30.40.10">
    <property type="entry name" value="Zinc/RING finger domain, C3HC4 (zinc finger)"/>
    <property type="match status" value="1"/>
</dbReference>
<dbReference type="GO" id="GO:0061630">
    <property type="term" value="F:ubiquitin protein ligase activity"/>
    <property type="evidence" value="ECO:0007669"/>
    <property type="project" value="UniProtKB-EC"/>
</dbReference>
<dbReference type="Pfam" id="PF13639">
    <property type="entry name" value="zf-RING_2"/>
    <property type="match status" value="1"/>
</dbReference>
<dbReference type="RefSeq" id="XP_024665127.1">
    <property type="nucleotide sequence ID" value="XM_024809359.1"/>
</dbReference>
<dbReference type="EC" id="2.3.2.27" evidence="4"/>
<evidence type="ECO:0000256" key="2">
    <source>
        <dbReference type="ARBA" id="ARBA00004127"/>
    </source>
</evidence>
<dbReference type="EMBL" id="NDIQ01000021">
    <property type="protein sequence ID" value="PRT55182.1"/>
    <property type="molecule type" value="Genomic_DNA"/>
</dbReference>
<keyword evidence="8 16" id="KW-0732">Signal</keyword>
<dbReference type="GO" id="GO:0043161">
    <property type="term" value="P:proteasome-mediated ubiquitin-dependent protein catabolic process"/>
    <property type="evidence" value="ECO:0007669"/>
    <property type="project" value="TreeGrafter"/>
</dbReference>
<keyword evidence="12 15" id="KW-1133">Transmembrane helix</keyword>
<comment type="caution">
    <text evidence="18">The sequence shown here is derived from an EMBL/GenBank/DDBJ whole genome shotgun (WGS) entry which is preliminary data.</text>
</comment>
<protein>
    <recommendedName>
        <fullName evidence="4">RING-type E3 ubiquitin transferase</fullName>
        <ecNumber evidence="4">2.3.2.27</ecNumber>
    </recommendedName>
</protein>
<dbReference type="FunFam" id="3.30.40.10:FF:000626">
    <property type="entry name" value="Transmembrane ubiquitin ligase 1"/>
    <property type="match status" value="1"/>
</dbReference>
<dbReference type="OrthoDB" id="9984778at2759"/>
<feature type="transmembrane region" description="Helical" evidence="15">
    <location>
        <begin position="372"/>
        <end position="390"/>
    </location>
</feature>
<evidence type="ECO:0000256" key="7">
    <source>
        <dbReference type="ARBA" id="ARBA00022723"/>
    </source>
</evidence>
<evidence type="ECO:0000256" key="5">
    <source>
        <dbReference type="ARBA" id="ARBA00022679"/>
    </source>
</evidence>
<keyword evidence="11" id="KW-0862">Zinc</keyword>
<evidence type="ECO:0000256" key="13">
    <source>
        <dbReference type="ARBA" id="ARBA00023136"/>
    </source>
</evidence>
<reference evidence="18 19" key="1">
    <citation type="submission" date="2017-04" db="EMBL/GenBank/DDBJ databases">
        <title>Genome sequencing of [Candida] sorbophila.</title>
        <authorList>
            <person name="Ahn J.O."/>
        </authorList>
    </citation>
    <scope>NUCLEOTIDE SEQUENCE [LARGE SCALE GENOMIC DNA]</scope>
    <source>
        <strain evidence="18 19">DS02</strain>
    </source>
</reference>
<dbReference type="UniPathway" id="UPA00143"/>
<evidence type="ECO:0000313" key="18">
    <source>
        <dbReference type="EMBL" id="PRT55182.1"/>
    </source>
</evidence>
<evidence type="ECO:0000256" key="12">
    <source>
        <dbReference type="ARBA" id="ARBA00022989"/>
    </source>
</evidence>
<dbReference type="GO" id="GO:0016567">
    <property type="term" value="P:protein ubiquitination"/>
    <property type="evidence" value="ECO:0007669"/>
    <property type="project" value="UniProtKB-UniPathway"/>
</dbReference>
<feature type="chain" id="PRO_5015528860" description="RING-type E3 ubiquitin transferase" evidence="16">
    <location>
        <begin position="22"/>
        <end position="665"/>
    </location>
</feature>
<dbReference type="GeneID" id="36516550"/>
<dbReference type="PANTHER" id="PTHR22763">
    <property type="entry name" value="RING ZINC FINGER PROTEIN"/>
    <property type="match status" value="1"/>
</dbReference>
<evidence type="ECO:0000256" key="10">
    <source>
        <dbReference type="ARBA" id="ARBA00022786"/>
    </source>
</evidence>
<dbReference type="GO" id="GO:0044695">
    <property type="term" value="C:Dsc E3 ubiquitin ligase complex"/>
    <property type="evidence" value="ECO:0007669"/>
    <property type="project" value="TreeGrafter"/>
</dbReference>
<feature type="transmembrane region" description="Helical" evidence="15">
    <location>
        <begin position="437"/>
        <end position="455"/>
    </location>
</feature>
<dbReference type="AlphaFoldDB" id="A0A2T0FJM0"/>
<keyword evidence="19" id="KW-1185">Reference proteome</keyword>
<keyword evidence="10" id="KW-0833">Ubl conjugation pathway</keyword>
<dbReference type="InterPro" id="IPR001841">
    <property type="entry name" value="Znf_RING"/>
</dbReference>
<evidence type="ECO:0000256" key="16">
    <source>
        <dbReference type="SAM" id="SignalP"/>
    </source>
</evidence>
<evidence type="ECO:0000313" key="19">
    <source>
        <dbReference type="Proteomes" id="UP000238350"/>
    </source>
</evidence>
<evidence type="ECO:0000256" key="3">
    <source>
        <dbReference type="ARBA" id="ARBA00004906"/>
    </source>
</evidence>
<feature type="transmembrane region" description="Helical" evidence="15">
    <location>
        <begin position="312"/>
        <end position="332"/>
    </location>
</feature>
<evidence type="ECO:0000256" key="6">
    <source>
        <dbReference type="ARBA" id="ARBA00022692"/>
    </source>
</evidence>
<accession>A0A2T0FJM0</accession>
<comment type="subcellular location">
    <subcellularLocation>
        <location evidence="2">Endomembrane system</location>
        <topology evidence="2">Multi-pass membrane protein</topology>
    </subcellularLocation>
</comment>
<keyword evidence="7" id="KW-0479">Metal-binding</keyword>
<feature type="transmembrane region" description="Helical" evidence="15">
    <location>
        <begin position="525"/>
        <end position="546"/>
    </location>
</feature>
<feature type="transmembrane region" description="Helical" evidence="15">
    <location>
        <begin position="344"/>
        <end position="366"/>
    </location>
</feature>
<dbReference type="InterPro" id="IPR050731">
    <property type="entry name" value="HRD1_E3_ubiq-ligases"/>
</dbReference>
<feature type="domain" description="RING-type" evidence="17">
    <location>
        <begin position="602"/>
        <end position="659"/>
    </location>
</feature>
<gene>
    <name evidence="18" type="ORF">B9G98_02802</name>
</gene>
<evidence type="ECO:0000256" key="15">
    <source>
        <dbReference type="SAM" id="Phobius"/>
    </source>
</evidence>
<dbReference type="SUPFAM" id="SSF57850">
    <property type="entry name" value="RING/U-box"/>
    <property type="match status" value="1"/>
</dbReference>
<keyword evidence="5" id="KW-0808">Transferase</keyword>
<evidence type="ECO:0000256" key="14">
    <source>
        <dbReference type="PROSITE-ProRule" id="PRU00175"/>
    </source>
</evidence>
<name>A0A2T0FJM0_9ASCO</name>
<dbReference type="GO" id="GO:0012505">
    <property type="term" value="C:endomembrane system"/>
    <property type="evidence" value="ECO:0007669"/>
    <property type="project" value="UniProtKB-SubCell"/>
</dbReference>